<sequence length="150" mass="15764">MTRCFARRAGLIGVGLLAPCLALAAPGPITASTGWFRYLLPQIPAGGFVILHNEGAKSVVLDAVQTPACGMAMLHKSVNRSGVDRMVMVDHVTIPAHGSFSFSPGAYHIMCMQPKMKPGETVTVTLSFQNAPALAVPFKVYGADGKPAGR</sequence>
<comment type="caution">
    <text evidence="2">The sequence shown here is derived from an EMBL/GenBank/DDBJ whole genome shotgun (WGS) entry which is preliminary data.</text>
</comment>
<dbReference type="Proteomes" id="UP001279553">
    <property type="component" value="Unassembled WGS sequence"/>
</dbReference>
<keyword evidence="3" id="KW-1185">Reference proteome</keyword>
<keyword evidence="1" id="KW-0732">Signal</keyword>
<dbReference type="Pfam" id="PF04314">
    <property type="entry name" value="PCuAC"/>
    <property type="match status" value="1"/>
</dbReference>
<dbReference type="AlphaFoldDB" id="A0AAW9DNW3"/>
<evidence type="ECO:0000313" key="2">
    <source>
        <dbReference type="EMBL" id="MDX5930259.1"/>
    </source>
</evidence>
<gene>
    <name evidence="2" type="ORF">SIL87_05690</name>
</gene>
<feature type="signal peptide" evidence="1">
    <location>
        <begin position="1"/>
        <end position="24"/>
    </location>
</feature>
<dbReference type="SUPFAM" id="SSF110087">
    <property type="entry name" value="DR1885-like metal-binding protein"/>
    <property type="match status" value="1"/>
</dbReference>
<dbReference type="EMBL" id="JAWXYB010000018">
    <property type="protein sequence ID" value="MDX5930259.1"/>
    <property type="molecule type" value="Genomic_DNA"/>
</dbReference>
<accession>A0AAW9DNW3</accession>
<dbReference type="PANTHER" id="PTHR36302">
    <property type="entry name" value="BLR7088 PROTEIN"/>
    <property type="match status" value="1"/>
</dbReference>
<evidence type="ECO:0000256" key="1">
    <source>
        <dbReference type="SAM" id="SignalP"/>
    </source>
</evidence>
<dbReference type="InterPro" id="IPR036182">
    <property type="entry name" value="PCuAC_sf"/>
</dbReference>
<dbReference type="PANTHER" id="PTHR36302:SF1">
    <property type="entry name" value="COPPER CHAPERONE PCU(A)C"/>
    <property type="match status" value="1"/>
</dbReference>
<evidence type="ECO:0000313" key="3">
    <source>
        <dbReference type="Proteomes" id="UP001279553"/>
    </source>
</evidence>
<feature type="chain" id="PRO_5043801951" evidence="1">
    <location>
        <begin position="25"/>
        <end position="150"/>
    </location>
</feature>
<dbReference type="Gene3D" id="2.60.40.1890">
    <property type="entry name" value="PCu(A)C copper chaperone"/>
    <property type="match status" value="1"/>
</dbReference>
<name>A0AAW9DNW3_ACIAO</name>
<reference evidence="2 3" key="1">
    <citation type="submission" date="2023-11" db="EMBL/GenBank/DDBJ databases">
        <title>MicrobeMod: A computational toolkit for identifying prokaryotic methylation and restriction-modification with nanopore sequencing.</title>
        <authorList>
            <person name="Crits-Christoph A."/>
            <person name="Kang S.C."/>
            <person name="Lee H."/>
            <person name="Ostrov N."/>
        </authorList>
    </citation>
    <scope>NUCLEOTIDE SEQUENCE [LARGE SCALE GENOMIC DNA]</scope>
    <source>
        <strain evidence="2 3">DSMZ 700</strain>
    </source>
</reference>
<organism evidence="2 3">
    <name type="scientific">Acidiphilium acidophilum</name>
    <name type="common">Thiobacillus acidophilus</name>
    <dbReference type="NCBI Taxonomy" id="76588"/>
    <lineage>
        <taxon>Bacteria</taxon>
        <taxon>Pseudomonadati</taxon>
        <taxon>Pseudomonadota</taxon>
        <taxon>Alphaproteobacteria</taxon>
        <taxon>Acetobacterales</taxon>
        <taxon>Acidocellaceae</taxon>
        <taxon>Acidiphilium</taxon>
    </lineage>
</organism>
<protein>
    <submittedName>
        <fullName evidence="2">Copper chaperone PCu(A)C</fullName>
    </submittedName>
</protein>
<dbReference type="RefSeq" id="WP_319613217.1">
    <property type="nucleotide sequence ID" value="NZ_JAWXYB010000018.1"/>
</dbReference>
<dbReference type="InterPro" id="IPR007410">
    <property type="entry name" value="LpqE-like"/>
</dbReference>
<dbReference type="InterPro" id="IPR058248">
    <property type="entry name" value="Lxx211020-like"/>
</dbReference>
<proteinExistence type="predicted"/>